<evidence type="ECO:0000259" key="8">
    <source>
        <dbReference type="PROSITE" id="PS51433"/>
    </source>
</evidence>
<dbReference type="OrthoDB" id="10067219at2759"/>
<dbReference type="PANTHER" id="PTHR11849">
    <property type="entry name" value="ETS"/>
    <property type="match status" value="1"/>
</dbReference>
<dbReference type="SMART" id="SM00251">
    <property type="entry name" value="SAM_PNT"/>
    <property type="match status" value="1"/>
</dbReference>
<dbReference type="InParanoid" id="A0A7E5WIV7"/>
<evidence type="ECO:0000256" key="1">
    <source>
        <dbReference type="ARBA" id="ARBA00004123"/>
    </source>
</evidence>
<organism evidence="9 10">
    <name type="scientific">Trichoplusia ni</name>
    <name type="common">Cabbage looper</name>
    <dbReference type="NCBI Taxonomy" id="7111"/>
    <lineage>
        <taxon>Eukaryota</taxon>
        <taxon>Metazoa</taxon>
        <taxon>Ecdysozoa</taxon>
        <taxon>Arthropoda</taxon>
        <taxon>Hexapoda</taxon>
        <taxon>Insecta</taxon>
        <taxon>Pterygota</taxon>
        <taxon>Neoptera</taxon>
        <taxon>Endopterygota</taxon>
        <taxon>Lepidoptera</taxon>
        <taxon>Glossata</taxon>
        <taxon>Ditrysia</taxon>
        <taxon>Noctuoidea</taxon>
        <taxon>Noctuidae</taxon>
        <taxon>Plusiinae</taxon>
        <taxon>Trichoplusia</taxon>
    </lineage>
</organism>
<dbReference type="FunFam" id="1.10.150.50:FF:000039">
    <property type="entry name" value="GA-binding protein alpha chain, putative"/>
    <property type="match status" value="1"/>
</dbReference>
<dbReference type="PANTHER" id="PTHR11849:SF195">
    <property type="entry name" value="GA-BINDING PROTEIN ALPHA CHAIN"/>
    <property type="match status" value="1"/>
</dbReference>
<evidence type="ECO:0000313" key="9">
    <source>
        <dbReference type="Proteomes" id="UP000322000"/>
    </source>
</evidence>
<dbReference type="InterPro" id="IPR036388">
    <property type="entry name" value="WH-like_DNA-bd_sf"/>
</dbReference>
<feature type="domain" description="PNT" evidence="8">
    <location>
        <begin position="206"/>
        <end position="291"/>
    </location>
</feature>
<sequence>MEVTDLNELLNVRSIKMEQGDTGFDENAVEADPLSIIPQYVTESDLGLMQTGSEMLQTPLAVFSDTPDEDDTMQSTESSDEVIVQLMDIRTNLSRLRAMLERRLGLDLSDYTFWLQNAKMLENHKTLVEQCIRGEGVVQVNIQIRASERKINILDVLKPDEELVQLPNQMDEDFLELEEQLPVTEHLAERVEEAESQASHAAAVKWVVDAQFKSEHRIRIPDDPAEWSVQHVKLWIQWAVRRFNLIGIKLSDWNISGDELCTISNVEFKAKVPSDPGDIFWTHFELLRKCKFIAVIQNDEQPVKDPLEVPQSAIKKKPKQVVLRQSEEDMSSYMTSRNGNNGQIQLWQFLLELLTSAEYFDVIRWHGTEGEFKLLEPERVARLWGARKHKPAMNYEKLSRALRYYYDGDMIAKVAGKRFVYKFVCDLQQLLGYGAGELADLVKEVYESKLHLKPTEDMLPMKTYSKHSVYSNDTQS</sequence>
<evidence type="ECO:0000256" key="2">
    <source>
        <dbReference type="ARBA" id="ARBA00005562"/>
    </source>
</evidence>
<proteinExistence type="inferred from homology"/>
<dbReference type="KEGG" id="tnl:113502621"/>
<dbReference type="FunCoup" id="A0A7E5WIV7">
    <property type="interactions" value="2786"/>
</dbReference>
<dbReference type="SUPFAM" id="SSF47769">
    <property type="entry name" value="SAM/Pointed domain"/>
    <property type="match status" value="1"/>
</dbReference>
<comment type="subcellular location">
    <subcellularLocation>
        <location evidence="1 6">Nucleus</location>
    </subcellularLocation>
</comment>
<dbReference type="Gene3D" id="1.10.10.10">
    <property type="entry name" value="Winged helix-like DNA-binding domain superfamily/Winged helix DNA-binding domain"/>
    <property type="match status" value="1"/>
</dbReference>
<dbReference type="PRINTS" id="PR00454">
    <property type="entry name" value="ETSDOMAIN"/>
</dbReference>
<evidence type="ECO:0000256" key="4">
    <source>
        <dbReference type="ARBA" id="ARBA00023125"/>
    </source>
</evidence>
<protein>
    <submittedName>
        <fullName evidence="10">DNA-binding protein Ets97D isoform X1</fullName>
    </submittedName>
</protein>
<dbReference type="Pfam" id="PF02198">
    <property type="entry name" value="SAM_PNT"/>
    <property type="match status" value="1"/>
</dbReference>
<dbReference type="Pfam" id="PF11620">
    <property type="entry name" value="GABP-alpha"/>
    <property type="match status" value="1"/>
</dbReference>
<dbReference type="Gene3D" id="3.10.20.90">
    <property type="entry name" value="Phosphatidylinositol 3-kinase Catalytic Subunit, Chain A, domain 1"/>
    <property type="match status" value="1"/>
</dbReference>
<keyword evidence="9" id="KW-1185">Reference proteome</keyword>
<keyword evidence="5 6" id="KW-0539">Nucleus</keyword>
<dbReference type="PROSITE" id="PS50061">
    <property type="entry name" value="ETS_DOMAIN_3"/>
    <property type="match status" value="1"/>
</dbReference>
<dbReference type="InterPro" id="IPR036390">
    <property type="entry name" value="WH_DNA-bd_sf"/>
</dbReference>
<evidence type="ECO:0000256" key="5">
    <source>
        <dbReference type="ARBA" id="ARBA00023242"/>
    </source>
</evidence>
<dbReference type="Gene3D" id="1.10.150.50">
    <property type="entry name" value="Transcription Factor, Ets-1"/>
    <property type="match status" value="1"/>
</dbReference>
<dbReference type="SMART" id="SM00413">
    <property type="entry name" value="ETS"/>
    <property type="match status" value="1"/>
</dbReference>
<gene>
    <name evidence="10" type="primary">LOC113502621</name>
</gene>
<keyword evidence="3" id="KW-0597">Phosphoprotein</keyword>
<dbReference type="RefSeq" id="XP_026740071.1">
    <property type="nucleotide sequence ID" value="XM_026884270.1"/>
</dbReference>
<evidence type="ECO:0000313" key="10">
    <source>
        <dbReference type="RefSeq" id="XP_026740071.1"/>
    </source>
</evidence>
<dbReference type="SUPFAM" id="SSF46785">
    <property type="entry name" value="Winged helix' DNA-binding domain"/>
    <property type="match status" value="1"/>
</dbReference>
<dbReference type="GO" id="GO:0005634">
    <property type="term" value="C:nucleus"/>
    <property type="evidence" value="ECO:0007669"/>
    <property type="project" value="UniProtKB-SubCell"/>
</dbReference>
<evidence type="ECO:0000256" key="6">
    <source>
        <dbReference type="RuleBase" id="RU004019"/>
    </source>
</evidence>
<feature type="domain" description="ETS" evidence="7">
    <location>
        <begin position="344"/>
        <end position="424"/>
    </location>
</feature>
<dbReference type="InterPro" id="IPR024668">
    <property type="entry name" value="GABP_asu_N"/>
</dbReference>
<dbReference type="InterPro" id="IPR000418">
    <property type="entry name" value="Ets_dom"/>
</dbReference>
<dbReference type="Pfam" id="PF00178">
    <property type="entry name" value="Ets"/>
    <property type="match status" value="1"/>
</dbReference>
<dbReference type="PROSITE" id="PS00345">
    <property type="entry name" value="ETS_DOMAIN_1"/>
    <property type="match status" value="1"/>
</dbReference>
<dbReference type="InterPro" id="IPR003118">
    <property type="entry name" value="Pointed_dom"/>
</dbReference>
<dbReference type="Proteomes" id="UP000322000">
    <property type="component" value="Chromosome 17"/>
</dbReference>
<reference evidence="10" key="1">
    <citation type="submission" date="2025-08" db="UniProtKB">
        <authorList>
            <consortium name="RefSeq"/>
        </authorList>
    </citation>
    <scope>IDENTIFICATION</scope>
</reference>
<keyword evidence="4 6" id="KW-0238">DNA-binding</keyword>
<dbReference type="PROSITE" id="PS51433">
    <property type="entry name" value="PNT"/>
    <property type="match status" value="1"/>
</dbReference>
<dbReference type="GO" id="GO:0043565">
    <property type="term" value="F:sequence-specific DNA binding"/>
    <property type="evidence" value="ECO:0007669"/>
    <property type="project" value="InterPro"/>
</dbReference>
<dbReference type="InterPro" id="IPR013761">
    <property type="entry name" value="SAM/pointed_sf"/>
</dbReference>
<comment type="similarity">
    <text evidence="2 6">Belongs to the ETS family.</text>
</comment>
<evidence type="ECO:0000256" key="3">
    <source>
        <dbReference type="ARBA" id="ARBA00022553"/>
    </source>
</evidence>
<dbReference type="InterPro" id="IPR046328">
    <property type="entry name" value="ETS_fam"/>
</dbReference>
<dbReference type="AlphaFoldDB" id="A0A7E5WIV7"/>
<dbReference type="GeneID" id="113502621"/>
<dbReference type="FunFam" id="1.10.10.10:FF:000200">
    <property type="entry name" value="GA-binding protein alpha chain, putative"/>
    <property type="match status" value="1"/>
</dbReference>
<name>A0A7E5WIV7_TRINI</name>
<dbReference type="CTD" id="43236"/>
<dbReference type="GO" id="GO:0000981">
    <property type="term" value="F:DNA-binding transcription factor activity, RNA polymerase II-specific"/>
    <property type="evidence" value="ECO:0007669"/>
    <property type="project" value="TreeGrafter"/>
</dbReference>
<evidence type="ECO:0000259" key="7">
    <source>
        <dbReference type="PROSITE" id="PS50061"/>
    </source>
</evidence>
<accession>A0A7E5WIV7</accession>
<dbReference type="FunFam" id="3.10.20.90:FF:000251">
    <property type="entry name" value="DNA-binding protein Ets97D"/>
    <property type="match status" value="1"/>
</dbReference>
<dbReference type="PROSITE" id="PS00346">
    <property type="entry name" value="ETS_DOMAIN_2"/>
    <property type="match status" value="1"/>
</dbReference>
<dbReference type="GO" id="GO:0030154">
    <property type="term" value="P:cell differentiation"/>
    <property type="evidence" value="ECO:0007669"/>
    <property type="project" value="TreeGrafter"/>
</dbReference>